<organism evidence="2 3">
    <name type="scientific">Aspergillus homomorphus (strain CBS 101889)</name>
    <dbReference type="NCBI Taxonomy" id="1450537"/>
    <lineage>
        <taxon>Eukaryota</taxon>
        <taxon>Fungi</taxon>
        <taxon>Dikarya</taxon>
        <taxon>Ascomycota</taxon>
        <taxon>Pezizomycotina</taxon>
        <taxon>Eurotiomycetes</taxon>
        <taxon>Eurotiomycetidae</taxon>
        <taxon>Eurotiales</taxon>
        <taxon>Aspergillaceae</taxon>
        <taxon>Aspergillus</taxon>
        <taxon>Aspergillus subgen. Circumdati</taxon>
    </lineage>
</organism>
<dbReference type="Gene3D" id="3.30.70.1990">
    <property type="match status" value="1"/>
</dbReference>
<feature type="transmembrane region" description="Helical" evidence="1">
    <location>
        <begin position="6"/>
        <end position="25"/>
    </location>
</feature>
<dbReference type="InterPro" id="IPR036188">
    <property type="entry name" value="FAD/NAD-bd_sf"/>
</dbReference>
<accession>A0A395HLX3</accession>
<name>A0A395HLX3_ASPHC</name>
<dbReference type="EMBL" id="KZ824313">
    <property type="protein sequence ID" value="RAL08489.1"/>
    <property type="molecule type" value="Genomic_DNA"/>
</dbReference>
<evidence type="ECO:0000313" key="2">
    <source>
        <dbReference type="EMBL" id="RAL08489.1"/>
    </source>
</evidence>
<dbReference type="PANTHER" id="PTHR42923:SF26">
    <property type="entry name" value="FMN REDUCTASE LOT6, PUTATIVE (AFU_ORTHOLOGUE AFUA_7G06600)-RELATED"/>
    <property type="match status" value="1"/>
</dbReference>
<dbReference type="Proteomes" id="UP000248961">
    <property type="component" value="Unassembled WGS sequence"/>
</dbReference>
<dbReference type="Gene3D" id="3.50.50.60">
    <property type="entry name" value="FAD/NAD(P)-binding domain"/>
    <property type="match status" value="1"/>
</dbReference>
<protein>
    <submittedName>
        <fullName evidence="2">Amine oxidase, flavin-containing superfamily</fullName>
    </submittedName>
</protein>
<dbReference type="SUPFAM" id="SSF51905">
    <property type="entry name" value="FAD/NAD(P)-binding domain"/>
    <property type="match status" value="1"/>
</dbReference>
<dbReference type="AlphaFoldDB" id="A0A395HLX3"/>
<dbReference type="Pfam" id="PF13450">
    <property type="entry name" value="NAD_binding_8"/>
    <property type="match status" value="1"/>
</dbReference>
<keyword evidence="3" id="KW-1185">Reference proteome</keyword>
<keyword evidence="1" id="KW-0812">Transmembrane</keyword>
<evidence type="ECO:0000256" key="1">
    <source>
        <dbReference type="SAM" id="Phobius"/>
    </source>
</evidence>
<dbReference type="VEuPathDB" id="FungiDB:BO97DRAFT_460517"/>
<gene>
    <name evidence="2" type="ORF">BO97DRAFT_460517</name>
</gene>
<reference evidence="2 3" key="1">
    <citation type="submission" date="2018-02" db="EMBL/GenBank/DDBJ databases">
        <title>The genomes of Aspergillus section Nigri reveals drivers in fungal speciation.</title>
        <authorList>
            <consortium name="DOE Joint Genome Institute"/>
            <person name="Vesth T.C."/>
            <person name="Nybo J."/>
            <person name="Theobald S."/>
            <person name="Brandl J."/>
            <person name="Frisvad J.C."/>
            <person name="Nielsen K.F."/>
            <person name="Lyhne E.K."/>
            <person name="Kogle M.E."/>
            <person name="Kuo A."/>
            <person name="Riley R."/>
            <person name="Clum A."/>
            <person name="Nolan M."/>
            <person name="Lipzen A."/>
            <person name="Salamov A."/>
            <person name="Henrissat B."/>
            <person name="Wiebenga A."/>
            <person name="De vries R.P."/>
            <person name="Grigoriev I.V."/>
            <person name="Mortensen U.H."/>
            <person name="Andersen M.R."/>
            <person name="Baker S.E."/>
        </authorList>
    </citation>
    <scope>NUCLEOTIDE SEQUENCE [LARGE SCALE GENOMIC DNA]</scope>
    <source>
        <strain evidence="2 3">CBS 101889</strain>
    </source>
</reference>
<dbReference type="Gene3D" id="1.10.405.20">
    <property type="match status" value="1"/>
</dbReference>
<keyword evidence="1" id="KW-0472">Membrane</keyword>
<dbReference type="PANTHER" id="PTHR42923">
    <property type="entry name" value="PROTOPORPHYRINOGEN OXIDASE"/>
    <property type="match status" value="1"/>
</dbReference>
<sequence>MLSIQFLSSFWAFVVALWVNIVFFLPGAATRFNTSQFEEQDTITRDVAILGGGSAGTYAAIRLRQMGQSVIVVEKEGRLGGHTHTYSEPTTGIPVDYAVLYFEDKPWVRDYFAHFNIPVEKISILGQGVLRRLDLRTGTDVPYSDGTTLPALAAYTAQQLKYPYLNTGFNLPDPVPEDLLLPFGDFIRKYNLDGAVDIIALLNQGVGDLLQQLTLYMMKYFSLEIIQDAVTGFLRTASHNNSELYGAAQRELGSDALLSSTVTATYRDDDEDWVYLETQTPAGEQLIHAKKFIIAVQPKLENLDAIDLDSAEESLFAQFKNTSYYTSVAHVPGLTPGALILNRANDTLYHLPPQPAVYVLRPTQSPNLTSIFYGSIDEMSETEVKSHMTQSVLTLRNAGYQVQAPEFVAYASHAPFLLTVSADAIRGGFYRDLNALQGHRKTYYMSATFNTHDSAQVWRFVDEMLKKYFMAGDDSG</sequence>
<dbReference type="InterPro" id="IPR050464">
    <property type="entry name" value="Zeta_carotene_desat/Oxidored"/>
</dbReference>
<dbReference type="RefSeq" id="XP_025547643.1">
    <property type="nucleotide sequence ID" value="XM_025699344.1"/>
</dbReference>
<dbReference type="GO" id="GO:0016491">
    <property type="term" value="F:oxidoreductase activity"/>
    <property type="evidence" value="ECO:0007669"/>
    <property type="project" value="TreeGrafter"/>
</dbReference>
<keyword evidence="1" id="KW-1133">Transmembrane helix</keyword>
<dbReference type="OrthoDB" id="68575at2759"/>
<dbReference type="GeneID" id="37203633"/>
<evidence type="ECO:0000313" key="3">
    <source>
        <dbReference type="Proteomes" id="UP000248961"/>
    </source>
</evidence>
<proteinExistence type="predicted"/>